<dbReference type="OrthoDB" id="5547302at2759"/>
<dbReference type="InterPro" id="IPR003877">
    <property type="entry name" value="SPRY_dom"/>
</dbReference>
<dbReference type="PANTHER" id="PTHR12245">
    <property type="entry name" value="SPRY DOMAIN CONTAINING SOCS BOX PROTEIN"/>
    <property type="match status" value="1"/>
</dbReference>
<dbReference type="PANTHER" id="PTHR12245:SF5">
    <property type="entry name" value="SPRY DOMAIN-CONTAINING SOCS BOX PROTEIN 3"/>
    <property type="match status" value="1"/>
</dbReference>
<proteinExistence type="predicted"/>
<dbReference type="CDD" id="cd11709">
    <property type="entry name" value="SPRY"/>
    <property type="match status" value="1"/>
</dbReference>
<organism evidence="2 3">
    <name type="scientific">Ichthyophthirius multifiliis</name>
    <name type="common">White spot disease agent</name>
    <name type="synonym">Ich</name>
    <dbReference type="NCBI Taxonomy" id="5932"/>
    <lineage>
        <taxon>Eukaryota</taxon>
        <taxon>Sar</taxon>
        <taxon>Alveolata</taxon>
        <taxon>Ciliophora</taxon>
        <taxon>Intramacronucleata</taxon>
        <taxon>Oligohymenophorea</taxon>
        <taxon>Hymenostomatida</taxon>
        <taxon>Ophryoglenina</taxon>
        <taxon>Ichthyophthirius</taxon>
    </lineage>
</organism>
<dbReference type="EMBL" id="GL983595">
    <property type="protein sequence ID" value="EGR32707.1"/>
    <property type="molecule type" value="Genomic_DNA"/>
</dbReference>
<dbReference type="STRING" id="857967.G0QQ00"/>
<dbReference type="InterPro" id="IPR043136">
    <property type="entry name" value="B30.2/SPRY_sf"/>
</dbReference>
<name>G0QQ00_ICHMU</name>
<keyword evidence="3" id="KW-1185">Reference proteome</keyword>
<dbReference type="AlphaFoldDB" id="G0QQ00"/>
<dbReference type="SMART" id="SM00449">
    <property type="entry name" value="SPRY"/>
    <property type="match status" value="1"/>
</dbReference>
<dbReference type="RefSeq" id="XP_004036693.1">
    <property type="nucleotide sequence ID" value="XM_004036645.1"/>
</dbReference>
<dbReference type="Pfam" id="PF00622">
    <property type="entry name" value="SPRY"/>
    <property type="match status" value="1"/>
</dbReference>
<dbReference type="InterPro" id="IPR013320">
    <property type="entry name" value="ConA-like_dom_sf"/>
</dbReference>
<dbReference type="InterPro" id="IPR001870">
    <property type="entry name" value="B30.2/SPRY"/>
</dbReference>
<evidence type="ECO:0000313" key="3">
    <source>
        <dbReference type="Proteomes" id="UP000008983"/>
    </source>
</evidence>
<dbReference type="SUPFAM" id="SSF49899">
    <property type="entry name" value="Concanavalin A-like lectins/glucanases"/>
    <property type="match status" value="1"/>
</dbReference>
<dbReference type="PROSITE" id="PS50188">
    <property type="entry name" value="B302_SPRY"/>
    <property type="match status" value="1"/>
</dbReference>
<protein>
    <submittedName>
        <fullName evidence="2">Spry domain protein</fullName>
    </submittedName>
</protein>
<evidence type="ECO:0000313" key="2">
    <source>
        <dbReference type="EMBL" id="EGR32707.1"/>
    </source>
</evidence>
<dbReference type="InParanoid" id="G0QQ00"/>
<dbReference type="Gene3D" id="2.60.120.920">
    <property type="match status" value="1"/>
</dbReference>
<evidence type="ECO:0000259" key="1">
    <source>
        <dbReference type="PROSITE" id="PS50188"/>
    </source>
</evidence>
<dbReference type="eggNOG" id="KOG4367">
    <property type="taxonomic scope" value="Eukaryota"/>
</dbReference>
<dbReference type="OMA" id="LFSWDSK"/>
<gene>
    <name evidence="2" type="ORF">IMG5_073400</name>
</gene>
<accession>G0QQ00</accession>
<dbReference type="Proteomes" id="UP000008983">
    <property type="component" value="Unassembled WGS sequence"/>
</dbReference>
<sequence length="190" mass="21782">MIILIQYVKKYTYNLFKKIKQELQWDSEVISKSIKIIKNNEIFLDSKEDVFKTAITKQSFNTGKHYWEIIPNSKTQKEFKVGVCLSNQFNIETAFCDFKIGYGYYTIGQLRFGSNQSGKQYGKKIKNEGVLGVFLNIDKGQLSFSLNGEYLGIAYECENLKKGPIYPAISLCSISGCKIQYLNIIPSIFL</sequence>
<dbReference type="InterPro" id="IPR050672">
    <property type="entry name" value="FBXO45-Fsn/SPSB_families"/>
</dbReference>
<feature type="domain" description="B30.2/SPRY" evidence="1">
    <location>
        <begin position="3"/>
        <end position="189"/>
    </location>
</feature>
<reference evidence="2 3" key="1">
    <citation type="submission" date="2011-07" db="EMBL/GenBank/DDBJ databases">
        <authorList>
            <person name="Coyne R."/>
            <person name="Brami D."/>
            <person name="Johnson J."/>
            <person name="Hostetler J."/>
            <person name="Hannick L."/>
            <person name="Clark T."/>
            <person name="Cassidy-Hanley D."/>
            <person name="Inman J."/>
        </authorList>
    </citation>
    <scope>NUCLEOTIDE SEQUENCE [LARGE SCALE GENOMIC DNA]</scope>
    <source>
        <strain evidence="2 3">G5</strain>
    </source>
</reference>
<dbReference type="GeneID" id="14908871"/>